<evidence type="ECO:0000256" key="5">
    <source>
        <dbReference type="ARBA" id="ARBA00047942"/>
    </source>
</evidence>
<evidence type="ECO:0000313" key="8">
    <source>
        <dbReference type="EMBL" id="QXJ25957.1"/>
    </source>
</evidence>
<keyword evidence="2 8" id="KW-0489">Methyltransferase</keyword>
<dbReference type="Proteomes" id="UP001049518">
    <property type="component" value="Chromosome"/>
</dbReference>
<accession>A0ABX8R7N1</accession>
<dbReference type="EC" id="2.1.1.72" evidence="1"/>
<evidence type="ECO:0000259" key="7">
    <source>
        <dbReference type="Pfam" id="PF07669"/>
    </source>
</evidence>
<dbReference type="InterPro" id="IPR011639">
    <property type="entry name" value="MethylTrfase_TaqI-like_dom"/>
</dbReference>
<keyword evidence="3" id="KW-0808">Transferase</keyword>
<evidence type="ECO:0000313" key="9">
    <source>
        <dbReference type="Proteomes" id="UP001049518"/>
    </source>
</evidence>
<keyword evidence="9" id="KW-1185">Reference proteome</keyword>
<dbReference type="PRINTS" id="PR00507">
    <property type="entry name" value="N12N6MTFRASE"/>
</dbReference>
<dbReference type="Gene3D" id="3.40.50.150">
    <property type="entry name" value="Vaccinia Virus protein VP39"/>
    <property type="match status" value="1"/>
</dbReference>
<evidence type="ECO:0000256" key="4">
    <source>
        <dbReference type="ARBA" id="ARBA00022691"/>
    </source>
</evidence>
<name>A0ABX8R7N1_9ACTN</name>
<keyword evidence="4" id="KW-0949">S-adenosyl-L-methionine</keyword>
<reference evidence="8" key="1">
    <citation type="submission" date="2020-07" db="EMBL/GenBank/DDBJ databases">
        <authorList>
            <person name="Tarantini F.S."/>
            <person name="Hong K.W."/>
            <person name="Chan K.G."/>
        </authorList>
    </citation>
    <scope>NUCLEOTIDE SEQUENCE</scope>
    <source>
        <strain evidence="8">32-07</strain>
    </source>
</reference>
<evidence type="ECO:0000256" key="1">
    <source>
        <dbReference type="ARBA" id="ARBA00011900"/>
    </source>
</evidence>
<evidence type="ECO:0000256" key="6">
    <source>
        <dbReference type="SAM" id="MobiDB-lite"/>
    </source>
</evidence>
<evidence type="ECO:0000256" key="2">
    <source>
        <dbReference type="ARBA" id="ARBA00022603"/>
    </source>
</evidence>
<dbReference type="GO" id="GO:0008168">
    <property type="term" value="F:methyltransferase activity"/>
    <property type="evidence" value="ECO:0007669"/>
    <property type="project" value="UniProtKB-KW"/>
</dbReference>
<feature type="region of interest" description="Disordered" evidence="6">
    <location>
        <begin position="429"/>
        <end position="449"/>
    </location>
</feature>
<protein>
    <recommendedName>
        <fullName evidence="1">site-specific DNA-methyltransferase (adenine-specific)</fullName>
        <ecNumber evidence="1">2.1.1.72</ecNumber>
    </recommendedName>
</protein>
<dbReference type="EMBL" id="CP059572">
    <property type="protein sequence ID" value="QXJ25957.1"/>
    <property type="molecule type" value="Genomic_DNA"/>
</dbReference>
<dbReference type="InterPro" id="IPR002052">
    <property type="entry name" value="DNA_methylase_N6_adenine_CS"/>
</dbReference>
<dbReference type="InterPro" id="IPR029063">
    <property type="entry name" value="SAM-dependent_MTases_sf"/>
</dbReference>
<sequence>MRHPVSNGPLPADVRAVTQQLTGAMTAQAAAHLVHSAALIQHAAAAGLLSLSGDLRGDLDRLAGAHPALAPLTDPAVNLSYGTAAPAEVTGLWARHPVTAGDRPQQGGYLLGELYQQLSVQARRERALCQTPRFVSELLLDIAFDRAYTARGPRIQMIDPACGTGHILIATLIRAHTRQHLGPYRSSRDTGPKLPASTPALERVHAALDTVHGVDLDGYAAAVAAYRLLVLARAILRSWGHEPAAAELAALPLHVAAADALLDQDEPLLARGRYDVVIANPPYISCNDPRTREAVRARYRQVCTGRFSLALPFHVLMNGLLSPGGWCAQLTSNAFMKREFGRRYVEEFLACLDLYWVIDTSGAYIPGHGTPTVILAHRNRPPSGTTVPTVMGIRGEPGTPADPAGGLVWTAIASAVRTREAYDRLAAALETHRRSPGRGRPARAVTSPP</sequence>
<comment type="catalytic activity">
    <reaction evidence="5">
        <text>a 2'-deoxyadenosine in DNA + S-adenosyl-L-methionine = an N(6)-methyl-2'-deoxyadenosine in DNA + S-adenosyl-L-homocysteine + H(+)</text>
        <dbReference type="Rhea" id="RHEA:15197"/>
        <dbReference type="Rhea" id="RHEA-COMP:12418"/>
        <dbReference type="Rhea" id="RHEA-COMP:12419"/>
        <dbReference type="ChEBI" id="CHEBI:15378"/>
        <dbReference type="ChEBI" id="CHEBI:57856"/>
        <dbReference type="ChEBI" id="CHEBI:59789"/>
        <dbReference type="ChEBI" id="CHEBI:90615"/>
        <dbReference type="ChEBI" id="CHEBI:90616"/>
        <dbReference type="EC" id="2.1.1.72"/>
    </reaction>
</comment>
<dbReference type="PROSITE" id="PS00092">
    <property type="entry name" value="N6_MTASE"/>
    <property type="match status" value="1"/>
</dbReference>
<feature type="domain" description="Type II methyltransferase M.TaqI-like" evidence="7">
    <location>
        <begin position="211"/>
        <end position="360"/>
    </location>
</feature>
<dbReference type="GO" id="GO:0032259">
    <property type="term" value="P:methylation"/>
    <property type="evidence" value="ECO:0007669"/>
    <property type="project" value="UniProtKB-KW"/>
</dbReference>
<dbReference type="InterPro" id="IPR050953">
    <property type="entry name" value="N4_N6_ade-DNA_methylase"/>
</dbReference>
<proteinExistence type="predicted"/>
<evidence type="ECO:0000256" key="3">
    <source>
        <dbReference type="ARBA" id="ARBA00022679"/>
    </source>
</evidence>
<dbReference type="SUPFAM" id="SSF53335">
    <property type="entry name" value="S-adenosyl-L-methionine-dependent methyltransferases"/>
    <property type="match status" value="1"/>
</dbReference>
<dbReference type="PANTHER" id="PTHR33841:SF1">
    <property type="entry name" value="DNA METHYLTRANSFERASE A"/>
    <property type="match status" value="1"/>
</dbReference>
<gene>
    <name evidence="8" type="ORF">AGRA3207_007526</name>
</gene>
<organism evidence="8 9">
    <name type="scientific">Actinomadura graeca</name>
    <dbReference type="NCBI Taxonomy" id="2750812"/>
    <lineage>
        <taxon>Bacteria</taxon>
        <taxon>Bacillati</taxon>
        <taxon>Actinomycetota</taxon>
        <taxon>Actinomycetes</taxon>
        <taxon>Streptosporangiales</taxon>
        <taxon>Thermomonosporaceae</taxon>
        <taxon>Actinomadura</taxon>
    </lineage>
</organism>
<dbReference type="RefSeq" id="WP_231332170.1">
    <property type="nucleotide sequence ID" value="NZ_CP059572.1"/>
</dbReference>
<dbReference type="PANTHER" id="PTHR33841">
    <property type="entry name" value="DNA METHYLTRANSFERASE YEEA-RELATED"/>
    <property type="match status" value="1"/>
</dbReference>
<dbReference type="Pfam" id="PF07669">
    <property type="entry name" value="Eco57I"/>
    <property type="match status" value="1"/>
</dbReference>